<reference evidence="4 5" key="1">
    <citation type="submission" date="2015-08" db="EMBL/GenBank/DDBJ databases">
        <title>The genome of the Asian arowana (Scleropages formosus).</title>
        <authorList>
            <person name="Tan M.H."/>
            <person name="Gan H.M."/>
            <person name="Croft L.J."/>
            <person name="Austin C.M."/>
        </authorList>
    </citation>
    <scope>NUCLEOTIDE SEQUENCE [LARGE SCALE GENOMIC DNA]</scope>
    <source>
        <strain evidence="4">Aro1</strain>
    </source>
</reference>
<feature type="region of interest" description="Disordered" evidence="3">
    <location>
        <begin position="293"/>
        <end position="315"/>
    </location>
</feature>
<dbReference type="AlphaFoldDB" id="A0A0P7UNL7"/>
<gene>
    <name evidence="4" type="ORF">Z043_110595</name>
</gene>
<dbReference type="Pfam" id="PF02536">
    <property type="entry name" value="mTERF"/>
    <property type="match status" value="1"/>
</dbReference>
<comment type="caution">
    <text evidence="4">The sequence shown here is derived from an EMBL/GenBank/DDBJ whole genome shotgun (WGS) entry which is preliminary data.</text>
</comment>
<keyword evidence="2" id="KW-0809">Transit peptide</keyword>
<organism evidence="4 5">
    <name type="scientific">Scleropages formosus</name>
    <name type="common">Asian bonytongue</name>
    <name type="synonym">Osteoglossum formosum</name>
    <dbReference type="NCBI Taxonomy" id="113540"/>
    <lineage>
        <taxon>Eukaryota</taxon>
        <taxon>Metazoa</taxon>
        <taxon>Chordata</taxon>
        <taxon>Craniata</taxon>
        <taxon>Vertebrata</taxon>
        <taxon>Euteleostomi</taxon>
        <taxon>Actinopterygii</taxon>
        <taxon>Neopterygii</taxon>
        <taxon>Teleostei</taxon>
        <taxon>Osteoglossocephala</taxon>
        <taxon>Osteoglossomorpha</taxon>
        <taxon>Osteoglossiformes</taxon>
        <taxon>Osteoglossidae</taxon>
        <taxon>Scleropages</taxon>
    </lineage>
</organism>
<evidence type="ECO:0000256" key="3">
    <source>
        <dbReference type="SAM" id="MobiDB-lite"/>
    </source>
</evidence>
<dbReference type="EMBL" id="JARO02003400">
    <property type="protein sequence ID" value="KPP70565.1"/>
    <property type="molecule type" value="Genomic_DNA"/>
</dbReference>
<evidence type="ECO:0000256" key="1">
    <source>
        <dbReference type="ARBA" id="ARBA00007692"/>
    </source>
</evidence>
<name>A0A0P7UNL7_SCLFO</name>
<dbReference type="STRING" id="113540.ENSSFOP00015006950"/>
<evidence type="ECO:0000313" key="4">
    <source>
        <dbReference type="EMBL" id="KPP70565.1"/>
    </source>
</evidence>
<feature type="non-terminal residue" evidence="4">
    <location>
        <position position="1"/>
    </location>
</feature>
<dbReference type="Gene3D" id="1.25.70.10">
    <property type="entry name" value="Transcription termination factor 3, mitochondrial"/>
    <property type="match status" value="1"/>
</dbReference>
<dbReference type="SMART" id="SM00733">
    <property type="entry name" value="Mterf"/>
    <property type="match status" value="3"/>
</dbReference>
<comment type="similarity">
    <text evidence="1">Belongs to the mTERF family.</text>
</comment>
<evidence type="ECO:0000313" key="5">
    <source>
        <dbReference type="Proteomes" id="UP000034805"/>
    </source>
</evidence>
<dbReference type="GO" id="GO:0003676">
    <property type="term" value="F:nucleic acid binding"/>
    <property type="evidence" value="ECO:0007669"/>
    <property type="project" value="InterPro"/>
</dbReference>
<accession>A0A0P7UNL7</accession>
<evidence type="ECO:0000256" key="2">
    <source>
        <dbReference type="ARBA" id="ARBA00022946"/>
    </source>
</evidence>
<dbReference type="Proteomes" id="UP000034805">
    <property type="component" value="Unassembled WGS sequence"/>
</dbReference>
<dbReference type="InterPro" id="IPR038538">
    <property type="entry name" value="MTERF_sf"/>
</dbReference>
<proteinExistence type="inferred from homology"/>
<protein>
    <submittedName>
        <fullName evidence="4">mTERF domain-containing protein 2-like</fullName>
    </submittedName>
</protein>
<dbReference type="InterPro" id="IPR003690">
    <property type="entry name" value="MTERF"/>
</dbReference>
<sequence length="315" mass="36195">VFGLVWRTTPVHCCRHNVVIAGMHNGSWSIVSLRGMCSNPMQHHSVHPQQSSGWSLSEDPLPSLLHLGFTEGQAQQLLYEQCKGRHGHKVTMHLCGVSTLISLGMRPSNILKILQKCPDLCRVKGVQMQQRVDNLRKLGLVEGSLQRVISYYPKLLTLTPKKVNVVCRFLQEKCLFTTQQVTEILRNFPATMVEDFEQLEYKFQYAYFRMGLRQAEMLQSGLFRVSLVDLHYRHSFLERRGQYQTPDKKGQTRIVNPRPKDVIGGSEYAFLSQVAKATQEEFRVFQKLILREQEEEEQQEEELSGDEEVEESGDG</sequence>